<keyword evidence="3" id="KW-1185">Reference proteome</keyword>
<sequence>MLMPAGHHYSRQELEHLKRSEIQKLCKDYGLRANMKTETLVDELLETIRSNIAPLVPPPPPPQQAGPVTRRASTRSRTSSRSTAIKTRGSSGSSFTASEATDTLVGTTDGTWSGTDSFGSLNATGSRVRKAKDSQYRLGVGRPAAAGGSGARSVTRSSSKNRKNRMSRSVKLVEETIQEEQEVIHQPSPSVAPVDPGLLYPQVAPVETPQPPQMQTPPATHYTEAEMLTRIVNLETHIQSLELPQHFDTVQSILNEIGWLKQVIQNQHMEINSMKADIQSCRLEIQGLKHDASKITFLENQVSALRESMAYGRATFGNSAPGTPGLKGGIPRRVSIPLGESNTNTGTPQRPAVSSNPSDENLAPTVAFTPASNPVTPPPSRPNPTVPPSTLGKRQRDSTGSEFTDGLEGNEDPDSNLARRVLRPNKKKAKLAEPETTSSQQGSDGNADGMNDAASTASGPSTVPPIGTPPPSTHLPDYFADTVDASHHDDDGAVSKAGPFGTQEGFYPFTFGGGASSTPRSGDYSAFGADFSLGSVVKTPAQRGPSGTGLAPQAFSMRRVSSLAARPRTPARLTGQDRFKSTTANNNGNGGNNNNSSAAQQQQQQPQQTMDYPHADSFAFQIDDDAYGTLDFTANREAAAQPNPMSMNLHFGIGFGMMPDDGGSSPIQNVQKTMYGTELANDTRFGDFGRDGVASTSGKNMFWWN</sequence>
<feature type="region of interest" description="Disordered" evidence="1">
    <location>
        <begin position="52"/>
        <end position="168"/>
    </location>
</feature>
<feature type="compositionally biased region" description="Low complexity" evidence="1">
    <location>
        <begin position="139"/>
        <end position="158"/>
    </location>
</feature>
<dbReference type="STRING" id="27342.A0A0H2SFI1"/>
<feature type="compositionally biased region" description="Polar residues" evidence="1">
    <location>
        <begin position="88"/>
        <end position="105"/>
    </location>
</feature>
<evidence type="ECO:0000256" key="1">
    <source>
        <dbReference type="SAM" id="MobiDB-lite"/>
    </source>
</evidence>
<feature type="compositionally biased region" description="Basic residues" evidence="1">
    <location>
        <begin position="420"/>
        <end position="429"/>
    </location>
</feature>
<dbReference type="AlphaFoldDB" id="A0A0H2SFI1"/>
<feature type="region of interest" description="Disordered" evidence="1">
    <location>
        <begin position="316"/>
        <end position="479"/>
    </location>
</feature>
<feature type="compositionally biased region" description="Pro residues" evidence="1">
    <location>
        <begin position="55"/>
        <end position="64"/>
    </location>
</feature>
<feature type="region of interest" description="Disordered" evidence="1">
    <location>
        <begin position="559"/>
        <end position="611"/>
    </location>
</feature>
<feature type="compositionally biased region" description="Low complexity" evidence="1">
    <location>
        <begin position="106"/>
        <end position="120"/>
    </location>
</feature>
<feature type="compositionally biased region" description="Low complexity" evidence="1">
    <location>
        <begin position="581"/>
        <end position="609"/>
    </location>
</feature>
<feature type="compositionally biased region" description="Polar residues" evidence="1">
    <location>
        <begin position="435"/>
        <end position="444"/>
    </location>
</feature>
<protein>
    <submittedName>
        <fullName evidence="2">Uncharacterized protein</fullName>
    </submittedName>
</protein>
<dbReference type="InParanoid" id="A0A0H2SFI1"/>
<reference evidence="2 3" key="1">
    <citation type="submission" date="2015-04" db="EMBL/GenBank/DDBJ databases">
        <title>Complete genome sequence of Schizopora paradoxa KUC8140, a cosmopolitan wood degrader in East Asia.</title>
        <authorList>
            <consortium name="DOE Joint Genome Institute"/>
            <person name="Min B."/>
            <person name="Park H."/>
            <person name="Jang Y."/>
            <person name="Kim J.-J."/>
            <person name="Kim K.H."/>
            <person name="Pangilinan J."/>
            <person name="Lipzen A."/>
            <person name="Riley R."/>
            <person name="Grigoriev I.V."/>
            <person name="Spatafora J.W."/>
            <person name="Choi I.-G."/>
        </authorList>
    </citation>
    <scope>NUCLEOTIDE SEQUENCE [LARGE SCALE GENOMIC DNA]</scope>
    <source>
        <strain evidence="2 3">KUC8140</strain>
    </source>
</reference>
<gene>
    <name evidence="2" type="ORF">SCHPADRAFT_991905</name>
</gene>
<feature type="compositionally biased region" description="Low complexity" evidence="1">
    <location>
        <begin position="65"/>
        <end position="84"/>
    </location>
</feature>
<accession>A0A0H2SFI1</accession>
<feature type="compositionally biased region" description="Polar residues" evidence="1">
    <location>
        <begin position="340"/>
        <end position="359"/>
    </location>
</feature>
<feature type="compositionally biased region" description="Pro residues" evidence="1">
    <location>
        <begin position="462"/>
        <end position="473"/>
    </location>
</feature>
<evidence type="ECO:0000313" key="2">
    <source>
        <dbReference type="EMBL" id="KLO20563.1"/>
    </source>
</evidence>
<dbReference type="EMBL" id="KQ085882">
    <property type="protein sequence ID" value="KLO20563.1"/>
    <property type="molecule type" value="Genomic_DNA"/>
</dbReference>
<dbReference type="OrthoDB" id="3258416at2759"/>
<name>A0A0H2SFI1_9AGAM</name>
<proteinExistence type="predicted"/>
<organism evidence="2 3">
    <name type="scientific">Schizopora paradoxa</name>
    <dbReference type="NCBI Taxonomy" id="27342"/>
    <lineage>
        <taxon>Eukaryota</taxon>
        <taxon>Fungi</taxon>
        <taxon>Dikarya</taxon>
        <taxon>Basidiomycota</taxon>
        <taxon>Agaricomycotina</taxon>
        <taxon>Agaricomycetes</taxon>
        <taxon>Hymenochaetales</taxon>
        <taxon>Schizoporaceae</taxon>
        <taxon>Schizopora</taxon>
    </lineage>
</organism>
<feature type="compositionally biased region" description="Basic residues" evidence="1">
    <location>
        <begin position="159"/>
        <end position="168"/>
    </location>
</feature>
<feature type="compositionally biased region" description="Pro residues" evidence="1">
    <location>
        <begin position="375"/>
        <end position="387"/>
    </location>
</feature>
<dbReference type="Proteomes" id="UP000053477">
    <property type="component" value="Unassembled WGS sequence"/>
</dbReference>
<evidence type="ECO:0000313" key="3">
    <source>
        <dbReference type="Proteomes" id="UP000053477"/>
    </source>
</evidence>